<keyword evidence="2" id="KW-1185">Reference proteome</keyword>
<evidence type="ECO:0000313" key="2">
    <source>
        <dbReference type="Proteomes" id="UP001187682"/>
    </source>
</evidence>
<dbReference type="EMBL" id="ONZQ02000001">
    <property type="protein sequence ID" value="SPN97262.1"/>
    <property type="molecule type" value="Genomic_DNA"/>
</dbReference>
<reference evidence="1" key="1">
    <citation type="submission" date="2018-03" db="EMBL/GenBank/DDBJ databases">
        <authorList>
            <person name="Guldener U."/>
        </authorList>
    </citation>
    <scope>NUCLEOTIDE SEQUENCE</scope>
</reference>
<accession>A0AAE8MPC5</accession>
<dbReference type="Proteomes" id="UP001187682">
    <property type="component" value="Unassembled WGS sequence"/>
</dbReference>
<sequence length="273" mass="31393">MPNYLSFSSYWRRTGFKGYRSLEWEGLDHIGTSSVRKLRLSYCGAHEAALKDLLSWPSALEELWYEADQGEWAPGFEEEGEEVPDYTTSAIERCLASQVGSLRKLVFSRPVQDHEGLGYSEGINLRRYEKLQSLSINHVFLIGFEDANTNVWERLPKSLVELDVFYDDSGYINFMENAERPGWLFDLLEKKQQFFPALEKVRILSCEGAGHDEDEAVGVQAEWSPGGDLVQAFVRADVSFTLYLNEKHRYEYVANGEAWDDDWEVTEDKPSFP</sequence>
<evidence type="ECO:0000313" key="1">
    <source>
        <dbReference type="EMBL" id="SPN97262.1"/>
    </source>
</evidence>
<protein>
    <submittedName>
        <fullName evidence="1">Uncharacterized protein</fullName>
    </submittedName>
</protein>
<proteinExistence type="predicted"/>
<name>A0AAE8MPC5_9PEZI</name>
<organism evidence="1 2">
    <name type="scientific">Cephalotrichum gorgonifer</name>
    <dbReference type="NCBI Taxonomy" id="2041049"/>
    <lineage>
        <taxon>Eukaryota</taxon>
        <taxon>Fungi</taxon>
        <taxon>Dikarya</taxon>
        <taxon>Ascomycota</taxon>
        <taxon>Pezizomycotina</taxon>
        <taxon>Sordariomycetes</taxon>
        <taxon>Hypocreomycetidae</taxon>
        <taxon>Microascales</taxon>
        <taxon>Microascaceae</taxon>
        <taxon>Cephalotrichum</taxon>
    </lineage>
</organism>
<gene>
    <name evidence="1" type="ORF">DNG_00776</name>
</gene>
<comment type="caution">
    <text evidence="1">The sequence shown here is derived from an EMBL/GenBank/DDBJ whole genome shotgun (WGS) entry which is preliminary data.</text>
</comment>
<dbReference type="AlphaFoldDB" id="A0AAE8MPC5"/>